<dbReference type="PANTHER" id="PTHR40730">
    <property type="entry name" value="TRANSCRIPTIONAL REGULATOR PROTEIN-LIKE PROTEIN"/>
    <property type="match status" value="1"/>
</dbReference>
<organism evidence="1 2">
    <name type="scientific">Methanoplanus endosymbiosus</name>
    <dbReference type="NCBI Taxonomy" id="33865"/>
    <lineage>
        <taxon>Archaea</taxon>
        <taxon>Methanobacteriati</taxon>
        <taxon>Methanobacteriota</taxon>
        <taxon>Stenosarchaea group</taxon>
        <taxon>Methanomicrobia</taxon>
        <taxon>Methanomicrobiales</taxon>
        <taxon>Methanomicrobiaceae</taxon>
        <taxon>Methanoplanus</taxon>
    </lineage>
</organism>
<evidence type="ECO:0000313" key="2">
    <source>
        <dbReference type="Proteomes" id="UP001060368"/>
    </source>
</evidence>
<dbReference type="PANTHER" id="PTHR40730:SF4">
    <property type="entry name" value="TRANSCRIPTIONAL REGULATOR"/>
    <property type="match status" value="1"/>
</dbReference>
<dbReference type="InterPro" id="IPR010982">
    <property type="entry name" value="Lambda_DNA-bd_dom_sf"/>
</dbReference>
<dbReference type="Proteomes" id="UP001060368">
    <property type="component" value="Chromosome"/>
</dbReference>
<dbReference type="SUPFAM" id="SSF47413">
    <property type="entry name" value="lambda repressor-like DNA-binding domains"/>
    <property type="match status" value="1"/>
</dbReference>
<gene>
    <name evidence="1" type="ORF">L6E24_13720</name>
</gene>
<dbReference type="GO" id="GO:0003677">
    <property type="term" value="F:DNA binding"/>
    <property type="evidence" value="ECO:0007669"/>
    <property type="project" value="InterPro"/>
</dbReference>
<dbReference type="KEGG" id="mend:L6E24_13720"/>
<name>A0A9E7PPA9_9EURY</name>
<dbReference type="Gene3D" id="1.10.260.40">
    <property type="entry name" value="lambda repressor-like DNA-binding domains"/>
    <property type="match status" value="1"/>
</dbReference>
<keyword evidence="2" id="KW-1185">Reference proteome</keyword>
<proteinExistence type="predicted"/>
<accession>A0A9E7PPA9</accession>
<dbReference type="GeneID" id="74308782"/>
<protein>
    <submittedName>
        <fullName evidence="1">Transcriptional regulator</fullName>
    </submittedName>
</protein>
<dbReference type="RefSeq" id="WP_257742525.1">
    <property type="nucleotide sequence ID" value="NZ_CP096115.1"/>
</dbReference>
<evidence type="ECO:0000313" key="1">
    <source>
        <dbReference type="EMBL" id="UUX92376.1"/>
    </source>
</evidence>
<reference evidence="1" key="1">
    <citation type="submission" date="2022-04" db="EMBL/GenBank/DDBJ databases">
        <title>Complete genome of Methanoplanus endosymbiosus DSM 3599.</title>
        <authorList>
            <person name="Chen S.-C."/>
            <person name="You Y.-T."/>
            <person name="Zhou Y.-Z."/>
            <person name="Lai M.-C."/>
        </authorList>
    </citation>
    <scope>NUCLEOTIDE SEQUENCE</scope>
    <source>
        <strain evidence="1">DSM 3599</strain>
    </source>
</reference>
<dbReference type="AlphaFoldDB" id="A0A9E7PPA9"/>
<sequence>MKYPVCNITICDEIVRDYLPYIRAELVCRLVHDRGIPQVKVAKWMGISRSAVSQYLNKKRGCRDVKMSEELDRIIDSWADGVISGEGAVTICDICRCVYMMKENSGFFIESGNKAESK</sequence>
<dbReference type="EMBL" id="CP096115">
    <property type="protein sequence ID" value="UUX92376.1"/>
    <property type="molecule type" value="Genomic_DNA"/>
</dbReference>